<evidence type="ECO:0000256" key="4">
    <source>
        <dbReference type="ARBA" id="ARBA00023004"/>
    </source>
</evidence>
<gene>
    <name evidence="8" type="ORF">SAMN05421647_106261</name>
</gene>
<evidence type="ECO:0000313" key="8">
    <source>
        <dbReference type="EMBL" id="SIQ61658.1"/>
    </source>
</evidence>
<dbReference type="GO" id="GO:0140647">
    <property type="term" value="P:P450-containing electron transport chain"/>
    <property type="evidence" value="ECO:0007669"/>
    <property type="project" value="InterPro"/>
</dbReference>
<comment type="cofactor">
    <cofactor evidence="6">
        <name>[2Fe-2S] cluster</name>
        <dbReference type="ChEBI" id="CHEBI:190135"/>
    </cofactor>
</comment>
<dbReference type="CDD" id="cd00207">
    <property type="entry name" value="fer2"/>
    <property type="match status" value="1"/>
</dbReference>
<dbReference type="PROSITE" id="PS51085">
    <property type="entry name" value="2FE2S_FER_2"/>
    <property type="match status" value="1"/>
</dbReference>
<dbReference type="GO" id="GO:0009055">
    <property type="term" value="F:electron transfer activity"/>
    <property type="evidence" value="ECO:0007669"/>
    <property type="project" value="TreeGrafter"/>
</dbReference>
<evidence type="ECO:0000313" key="9">
    <source>
        <dbReference type="Proteomes" id="UP000186895"/>
    </source>
</evidence>
<dbReference type="EMBL" id="FTMN01000006">
    <property type="protein sequence ID" value="SIQ61658.1"/>
    <property type="molecule type" value="Genomic_DNA"/>
</dbReference>
<dbReference type="PANTHER" id="PTHR23426">
    <property type="entry name" value="FERREDOXIN/ADRENODOXIN"/>
    <property type="match status" value="1"/>
</dbReference>
<dbReference type="AlphaFoldDB" id="A0A1N6U7J2"/>
<dbReference type="Gene3D" id="3.10.20.30">
    <property type="match status" value="1"/>
</dbReference>
<keyword evidence="2" id="KW-0001">2Fe-2S</keyword>
<dbReference type="GO" id="GO:0046872">
    <property type="term" value="F:metal ion binding"/>
    <property type="evidence" value="ECO:0007669"/>
    <property type="project" value="UniProtKB-KW"/>
</dbReference>
<accession>A0A1N6U7J2</accession>
<dbReference type="PANTHER" id="PTHR23426:SF65">
    <property type="entry name" value="FERREDOXIN-2, MITOCHONDRIAL"/>
    <property type="match status" value="1"/>
</dbReference>
<evidence type="ECO:0000256" key="6">
    <source>
        <dbReference type="ARBA" id="ARBA00034078"/>
    </source>
</evidence>
<dbReference type="STRING" id="49186.SAMN05421647_106261"/>
<dbReference type="InterPro" id="IPR001041">
    <property type="entry name" value="2Fe-2S_ferredoxin-type"/>
</dbReference>
<dbReference type="InterPro" id="IPR012675">
    <property type="entry name" value="Beta-grasp_dom_sf"/>
</dbReference>
<evidence type="ECO:0000256" key="5">
    <source>
        <dbReference type="ARBA" id="ARBA00023014"/>
    </source>
</evidence>
<dbReference type="Proteomes" id="UP000186895">
    <property type="component" value="Unassembled WGS sequence"/>
</dbReference>
<dbReference type="eggNOG" id="COG0633">
    <property type="taxonomic scope" value="Bacteria"/>
</dbReference>
<proteinExistence type="inferred from homology"/>
<reference evidence="9" key="1">
    <citation type="submission" date="2017-01" db="EMBL/GenBank/DDBJ databases">
        <authorList>
            <person name="Varghese N."/>
            <person name="Submissions S."/>
        </authorList>
    </citation>
    <scope>NUCLEOTIDE SEQUENCE [LARGE SCALE GENOMIC DNA]</scope>
    <source>
        <strain evidence="9">DSM 7027</strain>
    </source>
</reference>
<comment type="similarity">
    <text evidence="1">Belongs to the adrenodoxin/putidaredoxin family.</text>
</comment>
<dbReference type="RefSeq" id="WP_076463618.1">
    <property type="nucleotide sequence ID" value="NZ_FTMN01000006.1"/>
</dbReference>
<protein>
    <submittedName>
        <fullName evidence="8">Ferredoxin, 2Fe-2S</fullName>
    </submittedName>
</protein>
<evidence type="ECO:0000256" key="1">
    <source>
        <dbReference type="ARBA" id="ARBA00010914"/>
    </source>
</evidence>
<organism evidence="8 9">
    <name type="scientific">Marinobacterium stanieri</name>
    <dbReference type="NCBI Taxonomy" id="49186"/>
    <lineage>
        <taxon>Bacteria</taxon>
        <taxon>Pseudomonadati</taxon>
        <taxon>Pseudomonadota</taxon>
        <taxon>Gammaproteobacteria</taxon>
        <taxon>Oceanospirillales</taxon>
        <taxon>Oceanospirillaceae</taxon>
        <taxon>Marinobacterium</taxon>
    </lineage>
</organism>
<evidence type="ECO:0000256" key="2">
    <source>
        <dbReference type="ARBA" id="ARBA00022714"/>
    </source>
</evidence>
<keyword evidence="9" id="KW-1185">Reference proteome</keyword>
<sequence length="106" mass="11135">MSIEIHVTDDLGETQTLTGEPGGTLMELLRDESSGVEGICGGCAACGTCHIVVDEPWQAGLGEPGMDEQILLEALNERTTGSRLSCQLRLAPEMSGMSLTIVPAEC</sequence>
<dbReference type="Pfam" id="PF00111">
    <property type="entry name" value="Fer2"/>
    <property type="match status" value="1"/>
</dbReference>
<keyword evidence="4" id="KW-0408">Iron</keyword>
<dbReference type="InterPro" id="IPR036010">
    <property type="entry name" value="2Fe-2S_ferredoxin-like_sf"/>
</dbReference>
<evidence type="ECO:0000259" key="7">
    <source>
        <dbReference type="PROSITE" id="PS51085"/>
    </source>
</evidence>
<dbReference type="InterPro" id="IPR001055">
    <property type="entry name" value="Adrenodoxin-like"/>
</dbReference>
<keyword evidence="3" id="KW-0479">Metal-binding</keyword>
<dbReference type="GO" id="GO:0051537">
    <property type="term" value="F:2 iron, 2 sulfur cluster binding"/>
    <property type="evidence" value="ECO:0007669"/>
    <property type="project" value="UniProtKB-KW"/>
</dbReference>
<name>A0A1N6U7J2_9GAMM</name>
<feature type="domain" description="2Fe-2S ferredoxin-type" evidence="7">
    <location>
        <begin position="1"/>
        <end position="105"/>
    </location>
</feature>
<keyword evidence="5" id="KW-0411">Iron-sulfur</keyword>
<dbReference type="SUPFAM" id="SSF54292">
    <property type="entry name" value="2Fe-2S ferredoxin-like"/>
    <property type="match status" value="1"/>
</dbReference>
<evidence type="ECO:0000256" key="3">
    <source>
        <dbReference type="ARBA" id="ARBA00022723"/>
    </source>
</evidence>